<gene>
    <name evidence="2" type="ORF">IBG24_06795</name>
</gene>
<proteinExistence type="predicted"/>
<evidence type="ECO:0000313" key="2">
    <source>
        <dbReference type="EMBL" id="MBC9226015.1"/>
    </source>
</evidence>
<dbReference type="Pfam" id="PF18029">
    <property type="entry name" value="Glyoxalase_6"/>
    <property type="match status" value="1"/>
</dbReference>
<accession>A0A8I0K2L8</accession>
<dbReference type="RefSeq" id="WP_187769063.1">
    <property type="nucleotide sequence ID" value="NZ_JACTVM010000002.1"/>
</dbReference>
<name>A0A8I0K2L8_9ACTN</name>
<dbReference type="PANTHER" id="PTHR35908:SF1">
    <property type="entry name" value="CONSERVED PROTEIN"/>
    <property type="match status" value="1"/>
</dbReference>
<feature type="domain" description="Glyoxalase-like" evidence="1">
    <location>
        <begin position="6"/>
        <end position="154"/>
    </location>
</feature>
<dbReference type="InterPro" id="IPR041581">
    <property type="entry name" value="Glyoxalase_6"/>
</dbReference>
<evidence type="ECO:0000313" key="3">
    <source>
        <dbReference type="Proteomes" id="UP000620591"/>
    </source>
</evidence>
<protein>
    <submittedName>
        <fullName evidence="2">VOC family protein</fullName>
    </submittedName>
</protein>
<dbReference type="EMBL" id="JACTVM010000002">
    <property type="protein sequence ID" value="MBC9226015.1"/>
    <property type="molecule type" value="Genomic_DNA"/>
</dbReference>
<organism evidence="2 3">
    <name type="scientific">Aeromicrobium senzhongii</name>
    <dbReference type="NCBI Taxonomy" id="2663859"/>
    <lineage>
        <taxon>Bacteria</taxon>
        <taxon>Bacillati</taxon>
        <taxon>Actinomycetota</taxon>
        <taxon>Actinomycetes</taxon>
        <taxon>Propionibacteriales</taxon>
        <taxon>Nocardioidaceae</taxon>
        <taxon>Aeromicrobium</taxon>
    </lineage>
</organism>
<dbReference type="SUPFAM" id="SSF54593">
    <property type="entry name" value="Glyoxalase/Bleomycin resistance protein/Dihydroxybiphenyl dioxygenase"/>
    <property type="match status" value="1"/>
</dbReference>
<dbReference type="Proteomes" id="UP000620591">
    <property type="component" value="Unassembled WGS sequence"/>
</dbReference>
<dbReference type="InterPro" id="IPR029068">
    <property type="entry name" value="Glyas_Bleomycin-R_OHBP_Dase"/>
</dbReference>
<dbReference type="PANTHER" id="PTHR35908">
    <property type="entry name" value="HYPOTHETICAL FUSION PROTEIN"/>
    <property type="match status" value="1"/>
</dbReference>
<comment type="caution">
    <text evidence="2">The sequence shown here is derived from an EMBL/GenBank/DDBJ whole genome shotgun (WGS) entry which is preliminary data.</text>
</comment>
<dbReference type="Gene3D" id="3.10.180.10">
    <property type="entry name" value="2,3-Dihydroxybiphenyl 1,2-Dioxygenase, domain 1"/>
    <property type="match status" value="1"/>
</dbReference>
<evidence type="ECO:0000259" key="1">
    <source>
        <dbReference type="Pfam" id="PF18029"/>
    </source>
</evidence>
<dbReference type="AlphaFoldDB" id="A0A8I0K2L8"/>
<sequence>MSLDVQITFDAQDAPALADFWAAALGYVVPGPPGVTLEPGADPWPAWDAFLERVGVPVEQRRSKAAIEDPQGRGPRVFFQQVPEDKVAKNRVHLDVRAAPPELEGDARMEALESAAEELVARGATRVRRFDPDPPLEVGFVVMRDPEGNEFCLT</sequence>
<reference evidence="2" key="1">
    <citation type="submission" date="2020-09" db="EMBL/GenBank/DDBJ databases">
        <title>Novel species in genus Aeromicrobium.</title>
        <authorList>
            <person name="Zhang G."/>
        </authorList>
    </citation>
    <scope>NUCLEOTIDE SEQUENCE</scope>
    <source>
        <strain evidence="2">Zg-636</strain>
    </source>
</reference>